<organism evidence="3 4">
    <name type="scientific">Candidatus Roizmanbacteria bacterium CG_4_10_14_0_8_um_filter_39_9</name>
    <dbReference type="NCBI Taxonomy" id="1974829"/>
    <lineage>
        <taxon>Bacteria</taxon>
        <taxon>Candidatus Roizmaniibacteriota</taxon>
    </lineage>
</organism>
<gene>
    <name evidence="3" type="ORF">COY90_00775</name>
</gene>
<feature type="transmembrane region" description="Helical" evidence="1">
    <location>
        <begin position="168"/>
        <end position="189"/>
    </location>
</feature>
<feature type="transmembrane region" description="Helical" evidence="1">
    <location>
        <begin position="91"/>
        <end position="111"/>
    </location>
</feature>
<dbReference type="EMBL" id="PFLF01000022">
    <property type="protein sequence ID" value="PIY69411.1"/>
    <property type="molecule type" value="Genomic_DNA"/>
</dbReference>
<sequence>MNWIFYAVTAGIATNVFHVISRKTLKGSGDSTAYAWWFEFIRILLFIPFLLIDFHLIYSQSAFISLLLLGITEVVSIYLLMRVHQLTEVSLSSIVSVLRLVWTPLLAFFLIAERLTTIEYLGIAVITLGIFVVASPRRIKTDKSLWILILFSGISAIIGVLMKQASAFASPPVVMIAMAIPSVVILPLLMKNQSARIIKLGKDFLVTNVFVGLLNVVSTYLFLLAIQIGTTSVVISVYQGMILTSVFTGIVFLQERKDVGKKLAGLAITLCGVLLLTLYS</sequence>
<comment type="caution">
    <text evidence="3">The sequence shown here is derived from an EMBL/GenBank/DDBJ whole genome shotgun (WGS) entry which is preliminary data.</text>
</comment>
<dbReference type="AlphaFoldDB" id="A0A2M7QDX1"/>
<evidence type="ECO:0000313" key="3">
    <source>
        <dbReference type="EMBL" id="PIY69411.1"/>
    </source>
</evidence>
<evidence type="ECO:0000256" key="1">
    <source>
        <dbReference type="SAM" id="Phobius"/>
    </source>
</evidence>
<keyword evidence="1" id="KW-0472">Membrane</keyword>
<dbReference type="Pfam" id="PF00892">
    <property type="entry name" value="EamA"/>
    <property type="match status" value="1"/>
</dbReference>
<keyword evidence="1" id="KW-1133">Transmembrane helix</keyword>
<reference evidence="4" key="1">
    <citation type="submission" date="2017-09" db="EMBL/GenBank/DDBJ databases">
        <title>Depth-based differentiation of microbial function through sediment-hosted aquifers and enrichment of novel symbionts in the deep terrestrial subsurface.</title>
        <authorList>
            <person name="Probst A.J."/>
            <person name="Ladd B."/>
            <person name="Jarett J.K."/>
            <person name="Geller-Mcgrath D.E."/>
            <person name="Sieber C.M.K."/>
            <person name="Emerson J.B."/>
            <person name="Anantharaman K."/>
            <person name="Thomas B.C."/>
            <person name="Malmstrom R."/>
            <person name="Stieglmeier M."/>
            <person name="Klingl A."/>
            <person name="Woyke T."/>
            <person name="Ryan C.M."/>
            <person name="Banfield J.F."/>
        </authorList>
    </citation>
    <scope>NUCLEOTIDE SEQUENCE [LARGE SCALE GENOMIC DNA]</scope>
</reference>
<name>A0A2M7QDX1_9BACT</name>
<feature type="transmembrane region" description="Helical" evidence="1">
    <location>
        <begin position="263"/>
        <end position="279"/>
    </location>
</feature>
<evidence type="ECO:0000313" key="4">
    <source>
        <dbReference type="Proteomes" id="UP000230108"/>
    </source>
</evidence>
<feature type="transmembrane region" description="Helical" evidence="1">
    <location>
        <begin position="6"/>
        <end position="21"/>
    </location>
</feature>
<feature type="transmembrane region" description="Helical" evidence="1">
    <location>
        <begin position="145"/>
        <end position="162"/>
    </location>
</feature>
<protein>
    <recommendedName>
        <fullName evidence="2">EamA domain-containing protein</fullName>
    </recommendedName>
</protein>
<dbReference type="Proteomes" id="UP000230108">
    <property type="component" value="Unassembled WGS sequence"/>
</dbReference>
<dbReference type="InterPro" id="IPR000620">
    <property type="entry name" value="EamA_dom"/>
</dbReference>
<feature type="transmembrane region" description="Helical" evidence="1">
    <location>
        <begin position="57"/>
        <end position="79"/>
    </location>
</feature>
<feature type="transmembrane region" description="Helical" evidence="1">
    <location>
        <begin position="33"/>
        <end position="51"/>
    </location>
</feature>
<evidence type="ECO:0000259" key="2">
    <source>
        <dbReference type="Pfam" id="PF00892"/>
    </source>
</evidence>
<feature type="transmembrane region" description="Helical" evidence="1">
    <location>
        <begin position="117"/>
        <end position="133"/>
    </location>
</feature>
<accession>A0A2M7QDX1</accession>
<dbReference type="GO" id="GO:0016020">
    <property type="term" value="C:membrane"/>
    <property type="evidence" value="ECO:0007669"/>
    <property type="project" value="InterPro"/>
</dbReference>
<feature type="transmembrane region" description="Helical" evidence="1">
    <location>
        <begin position="235"/>
        <end position="254"/>
    </location>
</feature>
<dbReference type="InterPro" id="IPR037185">
    <property type="entry name" value="EmrE-like"/>
</dbReference>
<dbReference type="SUPFAM" id="SSF103481">
    <property type="entry name" value="Multidrug resistance efflux transporter EmrE"/>
    <property type="match status" value="2"/>
</dbReference>
<keyword evidence="1" id="KW-0812">Transmembrane</keyword>
<feature type="domain" description="EamA" evidence="2">
    <location>
        <begin position="2"/>
        <end position="133"/>
    </location>
</feature>
<proteinExistence type="predicted"/>
<feature type="transmembrane region" description="Helical" evidence="1">
    <location>
        <begin position="209"/>
        <end position="229"/>
    </location>
</feature>